<dbReference type="Pfam" id="PF00339">
    <property type="entry name" value="Arrestin_N"/>
    <property type="match status" value="1"/>
</dbReference>
<feature type="domain" description="Arrestin-like N-terminal" evidence="2">
    <location>
        <begin position="21"/>
        <end position="153"/>
    </location>
</feature>
<dbReference type="PANTHER" id="PTHR11188">
    <property type="entry name" value="ARRESTIN DOMAIN CONTAINING PROTEIN"/>
    <property type="match status" value="1"/>
</dbReference>
<reference evidence="3 4" key="1">
    <citation type="submission" date="2019-07" db="EMBL/GenBank/DDBJ databases">
        <title>Draft genome assembly of a fouling barnacle, Amphibalanus amphitrite (Darwin, 1854): The first reference genome for Thecostraca.</title>
        <authorList>
            <person name="Kim W."/>
        </authorList>
    </citation>
    <scope>NUCLEOTIDE SEQUENCE [LARGE SCALE GENOMIC DNA]</scope>
    <source>
        <strain evidence="3">SNU_AA5</strain>
        <tissue evidence="3">Soma without cirri and trophi</tissue>
    </source>
</reference>
<protein>
    <submittedName>
        <fullName evidence="3">Arrestin domain-containing protein 17</fullName>
    </submittedName>
</protein>
<name>A0A6A4WXS7_AMPAM</name>
<accession>A0A6A4WXS7</accession>
<dbReference type="InterPro" id="IPR050357">
    <property type="entry name" value="Arrestin_domain-protein"/>
</dbReference>
<sequence>MGIKKTELVFQSRQEGTPLEFSPGETMSGAVVLTIDGSKPHKLTSVVVKVRGRAETDWKTGSGDDESRHRDTEELLRLDLTVLGNVGGGQPTALPPGRHQFPFQLSLPPRLAYSLKHMDGKIRYECSARARSDSFWSFDGRACVPFEVLARRDLSAEPQLARPLTVSREARFSLLGRDPGPFRLYLTRQGFTAGEVIDISLEGPGEAFQALAKADGTVQLKTRVVFRAGVSTRQKKWVAAAVRPGSSPDAWRHIRLTVPAGEVTLDDSSGCTIISVTHYVKVRDVHLPVVLGTTPLRPS</sequence>
<dbReference type="InterPro" id="IPR014752">
    <property type="entry name" value="Arrestin-like_C"/>
</dbReference>
<keyword evidence="4" id="KW-1185">Reference proteome</keyword>
<evidence type="ECO:0000313" key="3">
    <source>
        <dbReference type="EMBL" id="KAF0307212.1"/>
    </source>
</evidence>
<dbReference type="GO" id="GO:0005737">
    <property type="term" value="C:cytoplasm"/>
    <property type="evidence" value="ECO:0007669"/>
    <property type="project" value="TreeGrafter"/>
</dbReference>
<gene>
    <name evidence="3" type="primary">arrd-17_3</name>
    <name evidence="3" type="ORF">FJT64_021400</name>
</gene>
<dbReference type="OrthoDB" id="2333384at2759"/>
<dbReference type="InterPro" id="IPR014756">
    <property type="entry name" value="Ig_E-set"/>
</dbReference>
<dbReference type="Proteomes" id="UP000440578">
    <property type="component" value="Unassembled WGS sequence"/>
</dbReference>
<dbReference type="AlphaFoldDB" id="A0A6A4WXS7"/>
<dbReference type="Gene3D" id="2.60.40.640">
    <property type="match status" value="2"/>
</dbReference>
<dbReference type="InterPro" id="IPR011021">
    <property type="entry name" value="Arrestin-like_N"/>
</dbReference>
<evidence type="ECO:0000256" key="1">
    <source>
        <dbReference type="ARBA" id="ARBA00005298"/>
    </source>
</evidence>
<comment type="caution">
    <text evidence="3">The sequence shown here is derived from an EMBL/GenBank/DDBJ whole genome shotgun (WGS) entry which is preliminary data.</text>
</comment>
<evidence type="ECO:0000313" key="4">
    <source>
        <dbReference type="Proteomes" id="UP000440578"/>
    </source>
</evidence>
<proteinExistence type="inferred from homology"/>
<dbReference type="GO" id="GO:0015031">
    <property type="term" value="P:protein transport"/>
    <property type="evidence" value="ECO:0007669"/>
    <property type="project" value="TreeGrafter"/>
</dbReference>
<organism evidence="3 4">
    <name type="scientific">Amphibalanus amphitrite</name>
    <name type="common">Striped barnacle</name>
    <name type="synonym">Balanus amphitrite</name>
    <dbReference type="NCBI Taxonomy" id="1232801"/>
    <lineage>
        <taxon>Eukaryota</taxon>
        <taxon>Metazoa</taxon>
        <taxon>Ecdysozoa</taxon>
        <taxon>Arthropoda</taxon>
        <taxon>Crustacea</taxon>
        <taxon>Multicrustacea</taxon>
        <taxon>Cirripedia</taxon>
        <taxon>Thoracica</taxon>
        <taxon>Thoracicalcarea</taxon>
        <taxon>Balanomorpha</taxon>
        <taxon>Balanoidea</taxon>
        <taxon>Balanidae</taxon>
        <taxon>Amphibalaninae</taxon>
        <taxon>Amphibalanus</taxon>
    </lineage>
</organism>
<comment type="similarity">
    <text evidence="1">Belongs to the arrestin family.</text>
</comment>
<dbReference type="PANTHER" id="PTHR11188:SF176">
    <property type="entry name" value="ARRESTIN DOMAIN-CONTAINING PROTEIN 1"/>
    <property type="match status" value="1"/>
</dbReference>
<dbReference type="SUPFAM" id="SSF81296">
    <property type="entry name" value="E set domains"/>
    <property type="match status" value="1"/>
</dbReference>
<evidence type="ECO:0000259" key="2">
    <source>
        <dbReference type="Pfam" id="PF00339"/>
    </source>
</evidence>
<dbReference type="EMBL" id="VIIS01000594">
    <property type="protein sequence ID" value="KAF0307212.1"/>
    <property type="molecule type" value="Genomic_DNA"/>
</dbReference>